<name>A0A060YQR4_ONCMY</name>
<dbReference type="PaxDb" id="8022-A0A060YQR4"/>
<dbReference type="AlphaFoldDB" id="A0A060YQR4"/>
<organism evidence="1 2">
    <name type="scientific">Oncorhynchus mykiss</name>
    <name type="common">Rainbow trout</name>
    <name type="synonym">Salmo gairdneri</name>
    <dbReference type="NCBI Taxonomy" id="8022"/>
    <lineage>
        <taxon>Eukaryota</taxon>
        <taxon>Metazoa</taxon>
        <taxon>Chordata</taxon>
        <taxon>Craniata</taxon>
        <taxon>Vertebrata</taxon>
        <taxon>Euteleostomi</taxon>
        <taxon>Actinopterygii</taxon>
        <taxon>Neopterygii</taxon>
        <taxon>Teleostei</taxon>
        <taxon>Protacanthopterygii</taxon>
        <taxon>Salmoniformes</taxon>
        <taxon>Salmonidae</taxon>
        <taxon>Salmoninae</taxon>
        <taxon>Oncorhynchus</taxon>
    </lineage>
</organism>
<dbReference type="PANTHER" id="PTHR44813:SF1">
    <property type="entry name" value="MITOGEN-ACTIVATED PROTEIN KINASE-BINDING PROTEIN 1"/>
    <property type="match status" value="1"/>
</dbReference>
<proteinExistence type="predicted"/>
<dbReference type="InterPro" id="IPR055292">
    <property type="entry name" value="MABP1"/>
</dbReference>
<dbReference type="GO" id="GO:0043124">
    <property type="term" value="P:negative regulation of canonical NF-kappaB signal transduction"/>
    <property type="evidence" value="ECO:0007669"/>
    <property type="project" value="TreeGrafter"/>
</dbReference>
<evidence type="ECO:0000313" key="2">
    <source>
        <dbReference type="Proteomes" id="UP000193380"/>
    </source>
</evidence>
<dbReference type="EMBL" id="FR916330">
    <property type="protein sequence ID" value="CDQ93912.1"/>
    <property type="molecule type" value="Genomic_DNA"/>
</dbReference>
<gene>
    <name evidence="1" type="ORF">GSONMT00002730001</name>
</gene>
<dbReference type="PANTHER" id="PTHR44813">
    <property type="entry name" value="MITOGEN-ACTIVATED PROTEIN KINASE-BINDING PROTEIN 1"/>
    <property type="match status" value="1"/>
</dbReference>
<sequence length="48" mass="5254">MRRKSRQQSQRRTTHNRVVLERVLGITTSNGSGLACDPNTGLVAYPAG</sequence>
<reference evidence="1" key="2">
    <citation type="submission" date="2014-03" db="EMBL/GenBank/DDBJ databases">
        <authorList>
            <person name="Genoscope - CEA"/>
        </authorList>
    </citation>
    <scope>NUCLEOTIDE SEQUENCE</scope>
</reference>
<dbReference type="STRING" id="8022.A0A060YQR4"/>
<evidence type="ECO:0000313" key="1">
    <source>
        <dbReference type="EMBL" id="CDQ93912.1"/>
    </source>
</evidence>
<accession>A0A060YQR4</accession>
<reference evidence="1" key="1">
    <citation type="journal article" date="2014" name="Nat. Commun.">
        <title>The rainbow trout genome provides novel insights into evolution after whole-genome duplication in vertebrates.</title>
        <authorList>
            <person name="Berthelot C."/>
            <person name="Brunet F."/>
            <person name="Chalopin D."/>
            <person name="Juanchich A."/>
            <person name="Bernard M."/>
            <person name="Noel B."/>
            <person name="Bento P."/>
            <person name="Da Silva C."/>
            <person name="Labadie K."/>
            <person name="Alberti A."/>
            <person name="Aury J.M."/>
            <person name="Louis A."/>
            <person name="Dehais P."/>
            <person name="Bardou P."/>
            <person name="Montfort J."/>
            <person name="Klopp C."/>
            <person name="Cabau C."/>
            <person name="Gaspin C."/>
            <person name="Thorgaard G.H."/>
            <person name="Boussaha M."/>
            <person name="Quillet E."/>
            <person name="Guyomard R."/>
            <person name="Galiana D."/>
            <person name="Bobe J."/>
            <person name="Volff J.N."/>
            <person name="Genet C."/>
            <person name="Wincker P."/>
            <person name="Jaillon O."/>
            <person name="Roest Crollius H."/>
            <person name="Guiguen Y."/>
        </authorList>
    </citation>
    <scope>NUCLEOTIDE SEQUENCE [LARGE SCALE GENOMIC DNA]</scope>
</reference>
<dbReference type="GO" id="GO:0046330">
    <property type="term" value="P:positive regulation of JNK cascade"/>
    <property type="evidence" value="ECO:0007669"/>
    <property type="project" value="TreeGrafter"/>
</dbReference>
<protein>
    <submittedName>
        <fullName evidence="1">Uncharacterized protein</fullName>
    </submittedName>
</protein>
<dbReference type="Proteomes" id="UP000193380">
    <property type="component" value="Unassembled WGS sequence"/>
</dbReference>
<dbReference type="GO" id="GO:0005737">
    <property type="term" value="C:cytoplasm"/>
    <property type="evidence" value="ECO:0007669"/>
    <property type="project" value="TreeGrafter"/>
</dbReference>